<feature type="transmembrane region" description="Helical" evidence="2">
    <location>
        <begin position="298"/>
        <end position="320"/>
    </location>
</feature>
<dbReference type="InterPro" id="IPR001633">
    <property type="entry name" value="EAL_dom"/>
</dbReference>
<dbReference type="Gene3D" id="3.20.20.450">
    <property type="entry name" value="EAL domain"/>
    <property type="match status" value="1"/>
</dbReference>
<dbReference type="InterPro" id="IPR003660">
    <property type="entry name" value="HAMP_dom"/>
</dbReference>
<dbReference type="EMBL" id="WSSB01000004">
    <property type="protein sequence ID" value="MXR36374.1"/>
    <property type="molecule type" value="Genomic_DNA"/>
</dbReference>
<evidence type="ECO:0000256" key="1">
    <source>
        <dbReference type="ARBA" id="ARBA00051114"/>
    </source>
</evidence>
<evidence type="ECO:0000259" key="6">
    <source>
        <dbReference type="PROSITE" id="PS50885"/>
    </source>
</evidence>
<dbReference type="FunFam" id="3.20.20.450:FF:000001">
    <property type="entry name" value="Cyclic di-GMP phosphodiesterase yahA"/>
    <property type="match status" value="1"/>
</dbReference>
<dbReference type="PROSITE" id="PS50887">
    <property type="entry name" value="GGDEF"/>
    <property type="match status" value="1"/>
</dbReference>
<dbReference type="InterPro" id="IPR029787">
    <property type="entry name" value="Nucleotide_cyclase"/>
</dbReference>
<dbReference type="FunFam" id="3.30.70.270:FF:000001">
    <property type="entry name" value="Diguanylate cyclase domain protein"/>
    <property type="match status" value="1"/>
</dbReference>
<dbReference type="Gene3D" id="3.30.450.20">
    <property type="entry name" value="PAS domain"/>
    <property type="match status" value="2"/>
</dbReference>
<dbReference type="Pfam" id="PF00563">
    <property type="entry name" value="EAL"/>
    <property type="match status" value="1"/>
</dbReference>
<dbReference type="SMART" id="SM00086">
    <property type="entry name" value="PAC"/>
    <property type="match status" value="1"/>
</dbReference>
<evidence type="ECO:0000259" key="7">
    <source>
        <dbReference type="PROSITE" id="PS50887"/>
    </source>
</evidence>
<dbReference type="CDD" id="cd00130">
    <property type="entry name" value="PAS"/>
    <property type="match status" value="1"/>
</dbReference>
<reference evidence="8 9" key="1">
    <citation type="submission" date="2019-12" db="EMBL/GenBank/DDBJ databases">
        <title>Neisseriaceae gen. nov. sp. Genome sequencing and assembly.</title>
        <authorList>
            <person name="Liu Z."/>
            <person name="Li A."/>
        </authorList>
    </citation>
    <scope>NUCLEOTIDE SEQUENCE [LARGE SCALE GENOMIC DNA]</scope>
    <source>
        <strain evidence="8 9">B2N2-7</strain>
    </source>
</reference>
<proteinExistence type="predicted"/>
<dbReference type="AlphaFoldDB" id="A0A845BM74"/>
<dbReference type="SMART" id="SM00267">
    <property type="entry name" value="GGDEF"/>
    <property type="match status" value="1"/>
</dbReference>
<dbReference type="PANTHER" id="PTHR44757">
    <property type="entry name" value="DIGUANYLATE CYCLASE DGCP"/>
    <property type="match status" value="1"/>
</dbReference>
<dbReference type="PROSITE" id="PS50885">
    <property type="entry name" value="HAMP"/>
    <property type="match status" value="1"/>
</dbReference>
<dbReference type="InterPro" id="IPR000014">
    <property type="entry name" value="PAS"/>
</dbReference>
<dbReference type="InterPro" id="IPR001610">
    <property type="entry name" value="PAC"/>
</dbReference>
<name>A0A845BM74_9NEIS</name>
<dbReference type="GO" id="GO:0016020">
    <property type="term" value="C:membrane"/>
    <property type="evidence" value="ECO:0007669"/>
    <property type="project" value="InterPro"/>
</dbReference>
<gene>
    <name evidence="8" type="ORF">GQF02_05230</name>
</gene>
<dbReference type="InterPro" id="IPR000700">
    <property type="entry name" value="PAS-assoc_C"/>
</dbReference>
<accession>A0A845BM74</accession>
<dbReference type="SMART" id="SM00052">
    <property type="entry name" value="EAL"/>
    <property type="match status" value="1"/>
</dbReference>
<dbReference type="InterPro" id="IPR035919">
    <property type="entry name" value="EAL_sf"/>
</dbReference>
<sequence>MKINISLKLIGFLLAISVLPLLLYQLISFSVTRSTVVELASRHNMNLLTEQAAHLTQHLEQIEDLIHNIESVDEIKQMLARADKSSQRDSAFESLSTQARIGYILSGYSSLKGLASIDLFTRNGQHYHVGDTLNLSAIDHTLRERLQRETNSAGNAIRWHGIENNVNTSSSTRQVIVATKLLQQLDASGQKTATLAMLQVNFDPRFLYQHLREMEMGEGAVLLVVDAKQRLLFHPDEALLGQTIDPALGVLLQGRQGSLTIKMDEQATQLNYHKLAGLDWYVVSLIPQATLLAPVSRIAQAGVAILLVSLLLIALLIRLYTIRVIRPLRAISDGFRDFQADRLPRQWRLAKIRTLDEINQLTEWFNAFLDRAQERQRAEADLRIAAIAFEVQEGMVITDRHQLIVRVNQAFCDITGYRSEEVVGQPIRLLQSGRHSAEFYHAMWDELVRNHTWQGELWNRRKNGEIYPEWLTITTVLDEQGQVTHYIGTMTDITLRKHAEEEIQRLAYYDPLTRLPNRRMLLDNLQHAMAGATRSGLSGALLFIDMDNFKDLNDTQGHDKGDQMLQQVAQRLCRNTRDSDIVARLGGDEFVVLLEGLSTDPETAASYCKTVAEKLLAALQENYVLGKHSHHSSCSIGVALFHGHDGNIEDMLKQADLAMYQAKASGRNTVCFFDQAMQHTVDERAALESSLRDAIHQQQLALHYQPQVNAQGKVLGAEALLRWQHPEKGPISPGLFIPLAEKSTLIIQLGNWVLETACRQLVSWSHAPESAGLTLAVNVSARQFHQPDFVQQVLDIVEQTGADPRRLKLELTESMLLNHVQQTILKMVALKAHGISFSLDDFGTGYSSLAYLKRLPLDQLKIDQSFVRDLQQAGHDTDTDIVRTILALAQTLALDVIAEGVETDAQQATLARLGCHHYQGYLFGRPLPTEQFNQALSQKSAQTITA</sequence>
<dbReference type="Pfam" id="PF00990">
    <property type="entry name" value="GGDEF"/>
    <property type="match status" value="1"/>
</dbReference>
<dbReference type="PROSITE" id="PS50112">
    <property type="entry name" value="PAS"/>
    <property type="match status" value="1"/>
</dbReference>
<dbReference type="PROSITE" id="PS50883">
    <property type="entry name" value="EAL"/>
    <property type="match status" value="1"/>
</dbReference>
<dbReference type="GO" id="GO:0071732">
    <property type="term" value="P:cellular response to nitric oxide"/>
    <property type="evidence" value="ECO:0007669"/>
    <property type="project" value="UniProtKB-ARBA"/>
</dbReference>
<keyword evidence="9" id="KW-1185">Reference proteome</keyword>
<keyword evidence="2" id="KW-0812">Transmembrane</keyword>
<dbReference type="NCBIfam" id="TIGR00254">
    <property type="entry name" value="GGDEF"/>
    <property type="match status" value="1"/>
</dbReference>
<dbReference type="NCBIfam" id="TIGR00229">
    <property type="entry name" value="sensory_box"/>
    <property type="match status" value="1"/>
</dbReference>
<dbReference type="SUPFAM" id="SSF55073">
    <property type="entry name" value="Nucleotide cyclase"/>
    <property type="match status" value="1"/>
</dbReference>
<dbReference type="Proteomes" id="UP000467214">
    <property type="component" value="Unassembled WGS sequence"/>
</dbReference>
<feature type="domain" description="PAC" evidence="4">
    <location>
        <begin position="451"/>
        <end position="505"/>
    </location>
</feature>
<evidence type="ECO:0000259" key="4">
    <source>
        <dbReference type="PROSITE" id="PS50113"/>
    </source>
</evidence>
<comment type="caution">
    <text evidence="8">The sequence shown here is derived from an EMBL/GenBank/DDBJ whole genome shotgun (WGS) entry which is preliminary data.</text>
</comment>
<feature type="domain" description="PAS" evidence="3">
    <location>
        <begin position="380"/>
        <end position="425"/>
    </location>
</feature>
<dbReference type="CDD" id="cd01949">
    <property type="entry name" value="GGDEF"/>
    <property type="match status" value="1"/>
</dbReference>
<dbReference type="InterPro" id="IPR052155">
    <property type="entry name" value="Biofilm_reg_signaling"/>
</dbReference>
<feature type="domain" description="EAL" evidence="5">
    <location>
        <begin position="684"/>
        <end position="940"/>
    </location>
</feature>
<feature type="domain" description="GGDEF" evidence="7">
    <location>
        <begin position="537"/>
        <end position="675"/>
    </location>
</feature>
<dbReference type="PANTHER" id="PTHR44757:SF2">
    <property type="entry name" value="BIOFILM ARCHITECTURE MAINTENANCE PROTEIN MBAA"/>
    <property type="match status" value="1"/>
</dbReference>
<evidence type="ECO:0000313" key="9">
    <source>
        <dbReference type="Proteomes" id="UP000467214"/>
    </source>
</evidence>
<dbReference type="SUPFAM" id="SSF55785">
    <property type="entry name" value="PYP-like sensor domain (PAS domain)"/>
    <property type="match status" value="1"/>
</dbReference>
<dbReference type="RefSeq" id="WP_235930065.1">
    <property type="nucleotide sequence ID" value="NZ_WSSB01000004.1"/>
</dbReference>
<comment type="catalytic activity">
    <reaction evidence="1">
        <text>3',3'-c-di-GMP + H2O = 5'-phosphoguanylyl(3'-&gt;5')guanosine + H(+)</text>
        <dbReference type="Rhea" id="RHEA:24902"/>
        <dbReference type="ChEBI" id="CHEBI:15377"/>
        <dbReference type="ChEBI" id="CHEBI:15378"/>
        <dbReference type="ChEBI" id="CHEBI:58754"/>
        <dbReference type="ChEBI" id="CHEBI:58805"/>
        <dbReference type="EC" id="3.1.4.52"/>
    </reaction>
    <physiologicalReaction direction="left-to-right" evidence="1">
        <dbReference type="Rhea" id="RHEA:24903"/>
    </physiologicalReaction>
</comment>
<dbReference type="Pfam" id="PF13426">
    <property type="entry name" value="PAS_9"/>
    <property type="match status" value="1"/>
</dbReference>
<evidence type="ECO:0000259" key="5">
    <source>
        <dbReference type="PROSITE" id="PS50883"/>
    </source>
</evidence>
<dbReference type="SMART" id="SM00091">
    <property type="entry name" value="PAS"/>
    <property type="match status" value="2"/>
</dbReference>
<keyword evidence="2" id="KW-1133">Transmembrane helix</keyword>
<dbReference type="GO" id="GO:0007165">
    <property type="term" value="P:signal transduction"/>
    <property type="evidence" value="ECO:0007669"/>
    <property type="project" value="InterPro"/>
</dbReference>
<dbReference type="PROSITE" id="PS50113">
    <property type="entry name" value="PAC"/>
    <property type="match status" value="1"/>
</dbReference>
<evidence type="ECO:0000313" key="8">
    <source>
        <dbReference type="EMBL" id="MXR36374.1"/>
    </source>
</evidence>
<organism evidence="8 9">
    <name type="scientific">Craterilacuibacter sinensis</name>
    <dbReference type="NCBI Taxonomy" id="2686017"/>
    <lineage>
        <taxon>Bacteria</taxon>
        <taxon>Pseudomonadati</taxon>
        <taxon>Pseudomonadota</taxon>
        <taxon>Betaproteobacteria</taxon>
        <taxon>Neisseriales</taxon>
        <taxon>Neisseriaceae</taxon>
        <taxon>Craterilacuibacter</taxon>
    </lineage>
</organism>
<evidence type="ECO:0000256" key="2">
    <source>
        <dbReference type="SAM" id="Phobius"/>
    </source>
</evidence>
<keyword evidence="2" id="KW-0472">Membrane</keyword>
<dbReference type="Gene3D" id="3.30.70.270">
    <property type="match status" value="1"/>
</dbReference>
<dbReference type="InterPro" id="IPR000160">
    <property type="entry name" value="GGDEF_dom"/>
</dbReference>
<dbReference type="GO" id="GO:0071111">
    <property type="term" value="F:cyclic-guanylate-specific phosphodiesterase activity"/>
    <property type="evidence" value="ECO:0007669"/>
    <property type="project" value="UniProtKB-EC"/>
</dbReference>
<dbReference type="InterPro" id="IPR043128">
    <property type="entry name" value="Rev_trsase/Diguanyl_cyclase"/>
</dbReference>
<dbReference type="SUPFAM" id="SSF141868">
    <property type="entry name" value="EAL domain-like"/>
    <property type="match status" value="1"/>
</dbReference>
<evidence type="ECO:0000259" key="3">
    <source>
        <dbReference type="PROSITE" id="PS50112"/>
    </source>
</evidence>
<dbReference type="CDD" id="cd01948">
    <property type="entry name" value="EAL"/>
    <property type="match status" value="1"/>
</dbReference>
<dbReference type="InterPro" id="IPR035965">
    <property type="entry name" value="PAS-like_dom_sf"/>
</dbReference>
<protein>
    <submittedName>
        <fullName evidence="8">EAL domain-containing protein</fullName>
    </submittedName>
</protein>
<feature type="domain" description="HAMP" evidence="6">
    <location>
        <begin position="322"/>
        <end position="377"/>
    </location>
</feature>